<reference evidence="1 2" key="1">
    <citation type="submission" date="2020-09" db="EMBL/GenBank/DDBJ databases">
        <title>De no assembly of potato wild relative species, Solanum commersonii.</title>
        <authorList>
            <person name="Cho K."/>
        </authorList>
    </citation>
    <scope>NUCLEOTIDE SEQUENCE [LARGE SCALE GENOMIC DNA]</scope>
    <source>
        <strain evidence="1">LZ3.2</strain>
        <tissue evidence="1">Leaf</tissue>
    </source>
</reference>
<name>A0A9J6B1S5_SOLCO</name>
<gene>
    <name evidence="1" type="ORF">H5410_002341</name>
</gene>
<dbReference type="Proteomes" id="UP000824120">
    <property type="component" value="Chromosome 1"/>
</dbReference>
<evidence type="ECO:0000313" key="1">
    <source>
        <dbReference type="EMBL" id="KAG5630624.1"/>
    </source>
</evidence>
<dbReference type="AlphaFoldDB" id="A0A9J6B1S5"/>
<dbReference type="EMBL" id="JACXVP010000001">
    <property type="protein sequence ID" value="KAG5630624.1"/>
    <property type="molecule type" value="Genomic_DNA"/>
</dbReference>
<organism evidence="1 2">
    <name type="scientific">Solanum commersonii</name>
    <name type="common">Commerson's wild potato</name>
    <name type="synonym">Commerson's nightshade</name>
    <dbReference type="NCBI Taxonomy" id="4109"/>
    <lineage>
        <taxon>Eukaryota</taxon>
        <taxon>Viridiplantae</taxon>
        <taxon>Streptophyta</taxon>
        <taxon>Embryophyta</taxon>
        <taxon>Tracheophyta</taxon>
        <taxon>Spermatophyta</taxon>
        <taxon>Magnoliopsida</taxon>
        <taxon>eudicotyledons</taxon>
        <taxon>Gunneridae</taxon>
        <taxon>Pentapetalae</taxon>
        <taxon>asterids</taxon>
        <taxon>lamiids</taxon>
        <taxon>Solanales</taxon>
        <taxon>Solanaceae</taxon>
        <taxon>Solanoideae</taxon>
        <taxon>Solaneae</taxon>
        <taxon>Solanum</taxon>
    </lineage>
</organism>
<accession>A0A9J6B1S5</accession>
<keyword evidence="2" id="KW-1185">Reference proteome</keyword>
<evidence type="ECO:0000313" key="2">
    <source>
        <dbReference type="Proteomes" id="UP000824120"/>
    </source>
</evidence>
<comment type="caution">
    <text evidence="1">The sequence shown here is derived from an EMBL/GenBank/DDBJ whole genome shotgun (WGS) entry which is preliminary data.</text>
</comment>
<sequence>MMLPELWPESLLGGISRASPSGSRCALCSPSSPFGTHLQHFKSCNFGRSKLLSQNRSTIHRLPISVANLVFSLGLAHWNFRRAEEPLSGSPSGLGDHHDLFSFTSSAC</sequence>
<proteinExistence type="predicted"/>
<protein>
    <submittedName>
        <fullName evidence="1">Uncharacterized protein</fullName>
    </submittedName>
</protein>